<dbReference type="Pfam" id="PF04055">
    <property type="entry name" value="Radical_SAM"/>
    <property type="match status" value="1"/>
</dbReference>
<feature type="domain" description="Radical SAM core" evidence="5">
    <location>
        <begin position="23"/>
        <end position="242"/>
    </location>
</feature>
<dbReference type="InterPro" id="IPR058240">
    <property type="entry name" value="rSAM_sf"/>
</dbReference>
<dbReference type="GO" id="GO:0051536">
    <property type="term" value="F:iron-sulfur cluster binding"/>
    <property type="evidence" value="ECO:0007669"/>
    <property type="project" value="UniProtKB-KW"/>
</dbReference>
<dbReference type="SMART" id="SM00729">
    <property type="entry name" value="Elp3"/>
    <property type="match status" value="1"/>
</dbReference>
<dbReference type="PROSITE" id="PS51918">
    <property type="entry name" value="RADICAL_SAM"/>
    <property type="match status" value="1"/>
</dbReference>
<organism evidence="6">
    <name type="scientific">hydrothermal vent metagenome</name>
    <dbReference type="NCBI Taxonomy" id="652676"/>
    <lineage>
        <taxon>unclassified sequences</taxon>
        <taxon>metagenomes</taxon>
        <taxon>ecological metagenomes</taxon>
    </lineage>
</organism>
<keyword evidence="1" id="KW-0949">S-adenosyl-L-methionine</keyword>
<keyword evidence="3" id="KW-0408">Iron</keyword>
<evidence type="ECO:0000256" key="4">
    <source>
        <dbReference type="ARBA" id="ARBA00023014"/>
    </source>
</evidence>
<dbReference type="CDD" id="cd01335">
    <property type="entry name" value="Radical_SAM"/>
    <property type="match status" value="1"/>
</dbReference>
<dbReference type="InterPro" id="IPR006638">
    <property type="entry name" value="Elp3/MiaA/NifB-like_rSAM"/>
</dbReference>
<evidence type="ECO:0000256" key="3">
    <source>
        <dbReference type="ARBA" id="ARBA00023004"/>
    </source>
</evidence>
<dbReference type="InterPro" id="IPR050377">
    <property type="entry name" value="Radical_SAM_PqqE_MftC-like"/>
</dbReference>
<dbReference type="EMBL" id="UOEM01000004">
    <property type="protein sequence ID" value="VAW10119.1"/>
    <property type="molecule type" value="Genomic_DNA"/>
</dbReference>
<dbReference type="Pfam" id="PF13186">
    <property type="entry name" value="SPASM"/>
    <property type="match status" value="1"/>
</dbReference>
<sequence>MRAGPDFGFQGAFHGHKTMTVPAQSPYLIALNLTERCNLSCEHCYLDAKVLKDGACDELTTVELKQLLGQIAQVGPEAMVVLTGGEPLLRKDIEELATHATSLGLMVVVGSNGILLSPARIEKLQEAGVAGVGLSIDSLDPERHDAFRGRKGAWSKTMAAIDACVAAGMPFQVHFSVTDETAGEIDAMVGFARDAGAMVLNVFFMVCTGRGEKYSDLSPAKYEEVLGRVAHAARSEKKLMVRAKCAPHFKRIAMEMDPAWPITSAHGYDAGGCIAATRYARVTPNGQVTPCPYMENSVGSVRDTSFAQIWNTAPTLQALRAPKLEGRCGICEFQKLCGGCRARPLARSGNMMGEDFLCSYQPQGGAIIDPIGPVSSSMKWTEDAETHIARVPGFVRRMVRHRAEDFVRGQGRNEVTSDDLTLLAKRRFGDAGPPKFVQMMRANRANGGGDT</sequence>
<evidence type="ECO:0000256" key="2">
    <source>
        <dbReference type="ARBA" id="ARBA00022723"/>
    </source>
</evidence>
<dbReference type="PANTHER" id="PTHR11228">
    <property type="entry name" value="RADICAL SAM DOMAIN PROTEIN"/>
    <property type="match status" value="1"/>
</dbReference>
<dbReference type="GO" id="GO:0015979">
    <property type="term" value="P:photosynthesis"/>
    <property type="evidence" value="ECO:0007669"/>
    <property type="project" value="InterPro"/>
</dbReference>
<keyword evidence="4" id="KW-0411">Iron-sulfur</keyword>
<dbReference type="InterPro" id="IPR013785">
    <property type="entry name" value="Aldolase_TIM"/>
</dbReference>
<dbReference type="InterPro" id="IPR023885">
    <property type="entry name" value="4Fe4S-binding_SPASM_dom"/>
</dbReference>
<dbReference type="SUPFAM" id="SSF102114">
    <property type="entry name" value="Radical SAM enzymes"/>
    <property type="match status" value="1"/>
</dbReference>
<evidence type="ECO:0000256" key="1">
    <source>
        <dbReference type="ARBA" id="ARBA00022691"/>
    </source>
</evidence>
<dbReference type="Gene3D" id="3.20.20.70">
    <property type="entry name" value="Aldolase class I"/>
    <property type="match status" value="1"/>
</dbReference>
<dbReference type="GO" id="GO:0016491">
    <property type="term" value="F:oxidoreductase activity"/>
    <property type="evidence" value="ECO:0007669"/>
    <property type="project" value="InterPro"/>
</dbReference>
<keyword evidence="2" id="KW-0479">Metal-binding</keyword>
<dbReference type="Gene3D" id="1.10.8.550">
    <property type="entry name" value="Proto-chlorophyllide reductase 57 kD subunit B"/>
    <property type="match status" value="1"/>
</dbReference>
<dbReference type="SFLD" id="SFLDG01386">
    <property type="entry name" value="main_SPASM_domain-containing"/>
    <property type="match status" value="1"/>
</dbReference>
<evidence type="ECO:0000259" key="5">
    <source>
        <dbReference type="PROSITE" id="PS51918"/>
    </source>
</evidence>
<evidence type="ECO:0000313" key="6">
    <source>
        <dbReference type="EMBL" id="VAW10119.1"/>
    </source>
</evidence>
<proteinExistence type="predicted"/>
<dbReference type="InterPro" id="IPR007197">
    <property type="entry name" value="rSAM"/>
</dbReference>
<dbReference type="CDD" id="cd21123">
    <property type="entry name" value="SPASM_MftC-like"/>
    <property type="match status" value="1"/>
</dbReference>
<protein>
    <submittedName>
        <fullName evidence="6">Radical SAM heme biosynthesis protein AhbD, Fe-coproporphyrin III decarboxylase</fullName>
    </submittedName>
</protein>
<dbReference type="NCBIfam" id="TIGR04085">
    <property type="entry name" value="rSAM_more_4Fe4S"/>
    <property type="match status" value="1"/>
</dbReference>
<name>A0A3B0TDA2_9ZZZZ</name>
<dbReference type="InterPro" id="IPR013580">
    <property type="entry name" value="LI-POR_suB-like_C"/>
</dbReference>
<dbReference type="SFLD" id="SFLDG01067">
    <property type="entry name" value="SPASM/twitch_domain_containing"/>
    <property type="match status" value="1"/>
</dbReference>
<reference evidence="6" key="1">
    <citation type="submission" date="2018-06" db="EMBL/GenBank/DDBJ databases">
        <authorList>
            <person name="Zhirakovskaya E."/>
        </authorList>
    </citation>
    <scope>NUCLEOTIDE SEQUENCE</scope>
</reference>
<dbReference type="AlphaFoldDB" id="A0A3B0TDA2"/>
<dbReference type="Pfam" id="PF08369">
    <property type="entry name" value="PCP_red"/>
    <property type="match status" value="1"/>
</dbReference>
<dbReference type="GO" id="GO:0046872">
    <property type="term" value="F:metal ion binding"/>
    <property type="evidence" value="ECO:0007669"/>
    <property type="project" value="UniProtKB-KW"/>
</dbReference>
<gene>
    <name evidence="6" type="ORF">MNBD_ALPHA09-1110</name>
</gene>
<dbReference type="GO" id="GO:0015995">
    <property type="term" value="P:chlorophyll biosynthetic process"/>
    <property type="evidence" value="ECO:0007669"/>
    <property type="project" value="InterPro"/>
</dbReference>
<dbReference type="SFLD" id="SFLDS00029">
    <property type="entry name" value="Radical_SAM"/>
    <property type="match status" value="1"/>
</dbReference>
<accession>A0A3B0TDA2</accession>
<dbReference type="PANTHER" id="PTHR11228:SF34">
    <property type="entry name" value="TUNGSTEN-CONTAINING ALDEHYDE FERREDOXIN OXIDOREDUCTASE COFACTOR MODIFYING PROTEIN"/>
    <property type="match status" value="1"/>
</dbReference>
<dbReference type="InterPro" id="IPR042298">
    <property type="entry name" value="P-CP_red_C"/>
</dbReference>